<sequence length="658" mass="69393">MACSNELSTNPRARGAQKDVEGVLSGAGEEVFFKTPVVQLERCIAPLDSEASESASIRDGDISGSEEDSTLTDASTLLDKSRKRYRKDKVGESSSETPSGEVTRKRKSVPKKAKSACATPSTSHYAGVGEAQQKLSALKRQRKEQEVEERAAAYEQKSREAKRKHGYGSPLLLLESKTVPELQKVVQEETWAIANDASKCSNLKGTIQKADLQEALRQFGLEQRNFVRAVIAGLEDRLLPAKTVRPPLAADRKKAAKASAAPAAEPAAAEPMAAEPHKPSKGKGKGKKTKAATTESVAAPSVPEPVAGPSGLANPGPSRHSLPPQEADLLLPSTTAANDWQTVEKRKKKKKKKAPAAQAAAPKPSASKPTGKGAKKGKTAAKKAKQSLTPPKTAAVIVTISPEAAKRGETYQSVLERARATVVPAELGIPDIKCRQTMTGARMFEIPGVERDGKADLFAQRLQEAVAGVASVARPQKLAPLMLSEMDDSVTKAEVIAAAARIGGCAESSVKCGEIRTGRGGRRGVYVQLPVAAAKILLEKRRIPLGLSSAAVRILDQRPMRCFRCFGTGHTSALCPSVDRTGLCLRCGQADHKAATCKARQPKCAVCTAGKAPAGHVMGGPKCNPPATRGRPQAQSTPTVATAEAQPEPAEGNGAMSE</sequence>
<reference evidence="4 5" key="1">
    <citation type="submission" date="2024-06" db="EMBL/GenBank/DDBJ databases">
        <title>A chromosome-level genome assembly of beet webworm, Loxostege sticticalis.</title>
        <authorList>
            <person name="Zhang Y."/>
        </authorList>
    </citation>
    <scope>NUCLEOTIDE SEQUENCE [LARGE SCALE GENOMIC DNA]</scope>
    <source>
        <strain evidence="4">AQ026</strain>
        <tissue evidence="4">Whole body</tissue>
    </source>
</reference>
<feature type="compositionally biased region" description="Basic and acidic residues" evidence="1">
    <location>
        <begin position="143"/>
        <end position="159"/>
    </location>
</feature>
<evidence type="ECO:0000313" key="5">
    <source>
        <dbReference type="Proteomes" id="UP001549920"/>
    </source>
</evidence>
<keyword evidence="5" id="KW-1185">Reference proteome</keyword>
<feature type="region of interest" description="Disordered" evidence="1">
    <location>
        <begin position="48"/>
        <end position="167"/>
    </location>
</feature>
<comment type="caution">
    <text evidence="4">The sequence shown here is derived from an EMBL/GenBank/DDBJ whole genome shotgun (WGS) entry which is preliminary data.</text>
</comment>
<proteinExistence type="predicted"/>
<dbReference type="EMBL" id="JBEUOH010000013">
    <property type="protein sequence ID" value="KAL0879831.1"/>
    <property type="molecule type" value="Genomic_DNA"/>
</dbReference>
<dbReference type="InterPro" id="IPR001878">
    <property type="entry name" value="Znf_CCHC"/>
</dbReference>
<feature type="domain" description="CCHC-type" evidence="2">
    <location>
        <begin position="583"/>
        <end position="599"/>
    </location>
</feature>
<evidence type="ECO:0000259" key="2">
    <source>
        <dbReference type="SMART" id="SM00343"/>
    </source>
</evidence>
<feature type="compositionally biased region" description="Low complexity" evidence="1">
    <location>
        <begin position="355"/>
        <end position="372"/>
    </location>
</feature>
<evidence type="ECO:0000256" key="1">
    <source>
        <dbReference type="SAM" id="MobiDB-lite"/>
    </source>
</evidence>
<protein>
    <recommendedName>
        <fullName evidence="2">CCHC-type domain-containing protein</fullName>
    </recommendedName>
</protein>
<name>A0ABR3I1R4_LOXSC</name>
<feature type="region of interest" description="Disordered" evidence="1">
    <location>
        <begin position="618"/>
        <end position="658"/>
    </location>
</feature>
<dbReference type="EMBL" id="JBEUOH010000009">
    <property type="protein sequence ID" value="KAL0882755.1"/>
    <property type="molecule type" value="Genomic_DNA"/>
</dbReference>
<feature type="domain" description="CCHC-type" evidence="2">
    <location>
        <begin position="561"/>
        <end position="577"/>
    </location>
</feature>
<feature type="compositionally biased region" description="Basic residues" evidence="1">
    <location>
        <begin position="373"/>
        <end position="385"/>
    </location>
</feature>
<feature type="compositionally biased region" description="Basic residues" evidence="1">
    <location>
        <begin position="279"/>
        <end position="290"/>
    </location>
</feature>
<dbReference type="SMART" id="SM00343">
    <property type="entry name" value="ZnF_C2HC"/>
    <property type="match status" value="2"/>
</dbReference>
<dbReference type="SUPFAM" id="SSF57756">
    <property type="entry name" value="Retrovirus zinc finger-like domains"/>
    <property type="match status" value="1"/>
</dbReference>
<dbReference type="Gene3D" id="4.10.60.10">
    <property type="entry name" value="Zinc finger, CCHC-type"/>
    <property type="match status" value="1"/>
</dbReference>
<feature type="compositionally biased region" description="Basic residues" evidence="1">
    <location>
        <begin position="104"/>
        <end position="114"/>
    </location>
</feature>
<feature type="region of interest" description="Disordered" evidence="1">
    <location>
        <begin position="247"/>
        <end position="388"/>
    </location>
</feature>
<feature type="compositionally biased region" description="Basic residues" evidence="1">
    <location>
        <begin position="345"/>
        <end position="354"/>
    </location>
</feature>
<feature type="compositionally biased region" description="Low complexity" evidence="1">
    <location>
        <begin position="257"/>
        <end position="274"/>
    </location>
</feature>
<dbReference type="Proteomes" id="UP001549920">
    <property type="component" value="Unassembled WGS sequence"/>
</dbReference>
<evidence type="ECO:0000313" key="3">
    <source>
        <dbReference type="EMBL" id="KAL0879831.1"/>
    </source>
</evidence>
<gene>
    <name evidence="3" type="ORF">ABMA27_002371</name>
    <name evidence="4" type="ORF">ABMA27_016306</name>
</gene>
<evidence type="ECO:0000313" key="4">
    <source>
        <dbReference type="EMBL" id="KAL0882755.1"/>
    </source>
</evidence>
<feature type="region of interest" description="Disordered" evidence="1">
    <location>
        <begin position="1"/>
        <end position="21"/>
    </location>
</feature>
<accession>A0ABR3I1R4</accession>
<feature type="compositionally biased region" description="Polar residues" evidence="1">
    <location>
        <begin position="332"/>
        <end position="341"/>
    </location>
</feature>
<feature type="compositionally biased region" description="Polar residues" evidence="1">
    <location>
        <begin position="1"/>
        <end position="11"/>
    </location>
</feature>
<dbReference type="InterPro" id="IPR036875">
    <property type="entry name" value="Znf_CCHC_sf"/>
</dbReference>
<organism evidence="4 5">
    <name type="scientific">Loxostege sticticalis</name>
    <name type="common">Beet webworm moth</name>
    <dbReference type="NCBI Taxonomy" id="481309"/>
    <lineage>
        <taxon>Eukaryota</taxon>
        <taxon>Metazoa</taxon>
        <taxon>Ecdysozoa</taxon>
        <taxon>Arthropoda</taxon>
        <taxon>Hexapoda</taxon>
        <taxon>Insecta</taxon>
        <taxon>Pterygota</taxon>
        <taxon>Neoptera</taxon>
        <taxon>Endopterygota</taxon>
        <taxon>Lepidoptera</taxon>
        <taxon>Glossata</taxon>
        <taxon>Ditrysia</taxon>
        <taxon>Pyraloidea</taxon>
        <taxon>Crambidae</taxon>
        <taxon>Pyraustinae</taxon>
        <taxon>Loxostege</taxon>
    </lineage>
</organism>